<feature type="compositionally biased region" description="Polar residues" evidence="8">
    <location>
        <begin position="12"/>
        <end position="25"/>
    </location>
</feature>
<keyword evidence="5" id="KW-0067">ATP-binding</keyword>
<dbReference type="PROSITE" id="PS00108">
    <property type="entry name" value="PROTEIN_KINASE_ST"/>
    <property type="match status" value="1"/>
</dbReference>
<proteinExistence type="inferred from homology"/>
<organism evidence="9 10">
    <name type="scientific">Pristionchus pacificus</name>
    <name type="common">Parasitic nematode worm</name>
    <dbReference type="NCBI Taxonomy" id="54126"/>
    <lineage>
        <taxon>Eukaryota</taxon>
        <taxon>Metazoa</taxon>
        <taxon>Ecdysozoa</taxon>
        <taxon>Nematoda</taxon>
        <taxon>Chromadorea</taxon>
        <taxon>Rhabditida</taxon>
        <taxon>Rhabditina</taxon>
        <taxon>Diplogasteromorpha</taxon>
        <taxon>Diplogasteroidea</taxon>
        <taxon>Neodiplogasteridae</taxon>
        <taxon>Pristionchus</taxon>
    </lineage>
</organism>
<dbReference type="GO" id="GO:0000165">
    <property type="term" value="P:MAPK cascade"/>
    <property type="evidence" value="ECO:0000318"/>
    <property type="project" value="GO_Central"/>
</dbReference>
<dbReference type="PROSITE" id="PS50011">
    <property type="entry name" value="PROTEIN_KINASE_DOM"/>
    <property type="match status" value="1"/>
</dbReference>
<keyword evidence="2" id="KW-0808">Transferase</keyword>
<keyword evidence="3" id="KW-0547">Nucleotide-binding</keyword>
<protein>
    <recommendedName>
        <fullName evidence="7">mitogen-activated protein kinase kinase</fullName>
        <ecNumber evidence="7">2.7.12.2</ecNumber>
    </recommendedName>
</protein>
<dbReference type="PROSITE" id="PS00107">
    <property type="entry name" value="PROTEIN_KINASE_ATP"/>
    <property type="match status" value="1"/>
</dbReference>
<evidence type="ECO:0000256" key="8">
    <source>
        <dbReference type="SAM" id="MobiDB-lite"/>
    </source>
</evidence>
<evidence type="ECO:0000313" key="9">
    <source>
        <dbReference type="EnsemblMetazoa" id="PPA41212.1"/>
    </source>
</evidence>
<dbReference type="EnsemblMetazoa" id="PPA41212.1">
    <property type="protein sequence ID" value="PPA41212.1"/>
    <property type="gene ID" value="WBGene00279581"/>
</dbReference>
<dbReference type="Gene3D" id="3.30.200.20">
    <property type="entry name" value="Phosphorylase Kinase, domain 1"/>
    <property type="match status" value="1"/>
</dbReference>
<evidence type="ECO:0000256" key="5">
    <source>
        <dbReference type="ARBA" id="ARBA00022840"/>
    </source>
</evidence>
<dbReference type="PANTHER" id="PTHR48013:SF28">
    <property type="entry name" value="DUAL SPECIFICITY MITOGEN-ACTIVATED PROTEIN KINASE KINASE SEK-1"/>
    <property type="match status" value="1"/>
</dbReference>
<accession>A0A2A6CQ62</accession>
<keyword evidence="1" id="KW-0723">Serine/threonine-protein kinase</keyword>
<dbReference type="Pfam" id="PF00069">
    <property type="entry name" value="Pkinase"/>
    <property type="match status" value="1"/>
</dbReference>
<reference evidence="9" key="2">
    <citation type="submission" date="2022-06" db="UniProtKB">
        <authorList>
            <consortium name="EnsemblMetazoa"/>
        </authorList>
    </citation>
    <scope>IDENTIFICATION</scope>
    <source>
        <strain evidence="9">PS312</strain>
    </source>
</reference>
<reference evidence="10" key="1">
    <citation type="journal article" date="2008" name="Nat. Genet.">
        <title>The Pristionchus pacificus genome provides a unique perspective on nematode lifestyle and parasitism.</title>
        <authorList>
            <person name="Dieterich C."/>
            <person name="Clifton S.W."/>
            <person name="Schuster L.N."/>
            <person name="Chinwalla A."/>
            <person name="Delehaunty K."/>
            <person name="Dinkelacker I."/>
            <person name="Fulton L."/>
            <person name="Fulton R."/>
            <person name="Godfrey J."/>
            <person name="Minx P."/>
            <person name="Mitreva M."/>
            <person name="Roeseler W."/>
            <person name="Tian H."/>
            <person name="Witte H."/>
            <person name="Yang S.P."/>
            <person name="Wilson R.K."/>
            <person name="Sommer R.J."/>
        </authorList>
    </citation>
    <scope>NUCLEOTIDE SEQUENCE [LARGE SCALE GENOMIC DNA]</scope>
    <source>
        <strain evidence="10">PS312</strain>
    </source>
</reference>
<dbReference type="FunFam" id="1.10.510.10:FF:001231">
    <property type="entry name" value="SAPK/ERK kinase"/>
    <property type="match status" value="1"/>
</dbReference>
<dbReference type="GO" id="GO:0004674">
    <property type="term" value="F:protein serine/threonine kinase activity"/>
    <property type="evidence" value="ECO:0007669"/>
    <property type="project" value="UniProtKB-KW"/>
</dbReference>
<dbReference type="AlphaFoldDB" id="A0A2A6CQ62"/>
<dbReference type="SMART" id="SM00220">
    <property type="entry name" value="S_TKc"/>
    <property type="match status" value="1"/>
</dbReference>
<dbReference type="InterPro" id="IPR000719">
    <property type="entry name" value="Prot_kinase_dom"/>
</dbReference>
<dbReference type="InterPro" id="IPR017441">
    <property type="entry name" value="Protein_kinase_ATP_BS"/>
</dbReference>
<dbReference type="GO" id="GO:0005524">
    <property type="term" value="F:ATP binding"/>
    <property type="evidence" value="ECO:0007669"/>
    <property type="project" value="UniProtKB-UniRule"/>
</dbReference>
<evidence type="ECO:0000256" key="4">
    <source>
        <dbReference type="ARBA" id="ARBA00022777"/>
    </source>
</evidence>
<dbReference type="InterPro" id="IPR011009">
    <property type="entry name" value="Kinase-like_dom_sf"/>
</dbReference>
<dbReference type="FunFam" id="3.30.200.20:FF:000040">
    <property type="entry name" value="Dual specificity mitogen-activated protein kinase kinase"/>
    <property type="match status" value="1"/>
</dbReference>
<evidence type="ECO:0000256" key="2">
    <source>
        <dbReference type="ARBA" id="ARBA00022679"/>
    </source>
</evidence>
<gene>
    <name evidence="9" type="primary">WBGene00279581</name>
</gene>
<dbReference type="Gene3D" id="1.10.510.10">
    <property type="entry name" value="Transferase(Phosphotransferase) domain 1"/>
    <property type="match status" value="1"/>
</dbReference>
<dbReference type="GO" id="GO:0004708">
    <property type="term" value="F:MAP kinase kinase activity"/>
    <property type="evidence" value="ECO:0000318"/>
    <property type="project" value="GO_Central"/>
</dbReference>
<keyword evidence="10" id="KW-1185">Reference proteome</keyword>
<dbReference type="Proteomes" id="UP000005239">
    <property type="component" value="Unassembled WGS sequence"/>
</dbReference>
<dbReference type="OrthoDB" id="10252354at2759"/>
<evidence type="ECO:0000256" key="3">
    <source>
        <dbReference type="ARBA" id="ARBA00022741"/>
    </source>
</evidence>
<dbReference type="InterPro" id="IPR008271">
    <property type="entry name" value="Ser/Thr_kinase_AS"/>
</dbReference>
<evidence type="ECO:0000256" key="7">
    <source>
        <dbReference type="ARBA" id="ARBA00038999"/>
    </source>
</evidence>
<evidence type="ECO:0000256" key="1">
    <source>
        <dbReference type="ARBA" id="ARBA00022527"/>
    </source>
</evidence>
<comment type="similarity">
    <text evidence="6">Belongs to the protein kinase superfamily. STE Ser/Thr protein kinase family. MAP kinase kinase subfamily.</text>
</comment>
<dbReference type="EC" id="2.7.12.2" evidence="7"/>
<evidence type="ECO:0000256" key="6">
    <source>
        <dbReference type="ARBA" id="ARBA00038035"/>
    </source>
</evidence>
<feature type="compositionally biased region" description="Low complexity" evidence="8">
    <location>
        <begin position="26"/>
        <end position="42"/>
    </location>
</feature>
<accession>A0A8R1UX81</accession>
<dbReference type="PANTHER" id="PTHR48013">
    <property type="entry name" value="DUAL SPECIFICITY MITOGEN-ACTIVATED PROTEIN KINASE KINASE 5-RELATED"/>
    <property type="match status" value="1"/>
</dbReference>
<dbReference type="SUPFAM" id="SSF56112">
    <property type="entry name" value="Protein kinase-like (PK-like)"/>
    <property type="match status" value="1"/>
</dbReference>
<sequence length="389" mass="43980">MGDERPGINRPSGLSFNFGQLNVNESKPSSSQPSSSLSLPPLDIQRPKLSIDGSSTAPPVMTPRTPKDLHVGRLKFPGDDGEYHITARDLEEDSQIGRGNYGTVHKMIHRQTSREMAVKKIRSLTTNKKEQKRLLVELETVMNAQPCENIIRFFGALFNEGDCWLCMELMDTSLDKLYKKAYDLGCPFSEAFVGHITVCTVSALSYLKDELNIMHRDVKPSNIVMNRHGAVKLVDFGIAGELVNSVATSHVGCKPYMAPERLVQMTNHQIYDVRSDVWSLGITLVEISTGHYPYSNWGSIFEQLAEVIEGPAPVLTKEKVPADYTISYLHFVNLCLEKEVDHRPKYHTLMEHAFYKKYESASKQPDTLRDFGDFVKRIIDKIEKNEDNR</sequence>
<feature type="region of interest" description="Disordered" evidence="8">
    <location>
        <begin position="1"/>
        <end position="68"/>
    </location>
</feature>
<evidence type="ECO:0000313" key="10">
    <source>
        <dbReference type="Proteomes" id="UP000005239"/>
    </source>
</evidence>
<keyword evidence="4" id="KW-0418">Kinase</keyword>
<name>A0A2A6CQ62_PRIPA</name>